<accession>A0ABV7VEQ7</accession>
<proteinExistence type="inferred from homology"/>
<dbReference type="PANTHER" id="PTHR30290">
    <property type="entry name" value="PERIPLASMIC BINDING COMPONENT OF ABC TRANSPORTER"/>
    <property type="match status" value="1"/>
</dbReference>
<feature type="chain" id="PRO_5047263745" evidence="5">
    <location>
        <begin position="21"/>
        <end position="541"/>
    </location>
</feature>
<dbReference type="InterPro" id="IPR039424">
    <property type="entry name" value="SBP_5"/>
</dbReference>
<dbReference type="EMBL" id="JBHRYJ010000002">
    <property type="protein sequence ID" value="MFC3675989.1"/>
    <property type="molecule type" value="Genomic_DNA"/>
</dbReference>
<dbReference type="SUPFAM" id="SSF53850">
    <property type="entry name" value="Periplasmic binding protein-like II"/>
    <property type="match status" value="1"/>
</dbReference>
<dbReference type="InterPro" id="IPR006311">
    <property type="entry name" value="TAT_signal"/>
</dbReference>
<dbReference type="PANTHER" id="PTHR30290:SF10">
    <property type="entry name" value="PERIPLASMIC OLIGOPEPTIDE-BINDING PROTEIN-RELATED"/>
    <property type="match status" value="1"/>
</dbReference>
<reference evidence="8" key="1">
    <citation type="journal article" date="2019" name="Int. J. Syst. Evol. Microbiol.">
        <title>The Global Catalogue of Microorganisms (GCM) 10K type strain sequencing project: providing services to taxonomists for standard genome sequencing and annotation.</title>
        <authorList>
            <consortium name="The Broad Institute Genomics Platform"/>
            <consortium name="The Broad Institute Genome Sequencing Center for Infectious Disease"/>
            <person name="Wu L."/>
            <person name="Ma J."/>
        </authorList>
    </citation>
    <scope>NUCLEOTIDE SEQUENCE [LARGE SCALE GENOMIC DNA]</scope>
    <source>
        <strain evidence="8">KCTC 42182</strain>
    </source>
</reference>
<evidence type="ECO:0000256" key="2">
    <source>
        <dbReference type="ARBA" id="ARBA00005695"/>
    </source>
</evidence>
<dbReference type="Gene3D" id="3.10.105.10">
    <property type="entry name" value="Dipeptide-binding Protein, Domain 3"/>
    <property type="match status" value="1"/>
</dbReference>
<comment type="caution">
    <text evidence="7">The sequence shown here is derived from an EMBL/GenBank/DDBJ whole genome shotgun (WGS) entry which is preliminary data.</text>
</comment>
<dbReference type="InterPro" id="IPR023765">
    <property type="entry name" value="SBP_5_CS"/>
</dbReference>
<dbReference type="PROSITE" id="PS51318">
    <property type="entry name" value="TAT"/>
    <property type="match status" value="1"/>
</dbReference>
<name>A0ABV7VEQ7_9PROT</name>
<organism evidence="7 8">
    <name type="scientific">Ferrovibrio xuzhouensis</name>
    <dbReference type="NCBI Taxonomy" id="1576914"/>
    <lineage>
        <taxon>Bacteria</taxon>
        <taxon>Pseudomonadati</taxon>
        <taxon>Pseudomonadota</taxon>
        <taxon>Alphaproteobacteria</taxon>
        <taxon>Rhodospirillales</taxon>
        <taxon>Rhodospirillaceae</taxon>
        <taxon>Ferrovibrio</taxon>
    </lineage>
</organism>
<keyword evidence="8" id="KW-1185">Reference proteome</keyword>
<dbReference type="Pfam" id="PF00496">
    <property type="entry name" value="SBP_bac_5"/>
    <property type="match status" value="1"/>
</dbReference>
<evidence type="ECO:0000259" key="6">
    <source>
        <dbReference type="Pfam" id="PF00496"/>
    </source>
</evidence>
<comment type="similarity">
    <text evidence="2">Belongs to the bacterial solute-binding protein 5 family.</text>
</comment>
<feature type="signal peptide" evidence="5">
    <location>
        <begin position="1"/>
        <end position="20"/>
    </location>
</feature>
<dbReference type="InterPro" id="IPR000914">
    <property type="entry name" value="SBP_5_dom"/>
</dbReference>
<dbReference type="PIRSF" id="PIRSF002741">
    <property type="entry name" value="MppA"/>
    <property type="match status" value="1"/>
</dbReference>
<gene>
    <name evidence="7" type="ORF">ACFOOQ_10580</name>
</gene>
<evidence type="ECO:0000313" key="8">
    <source>
        <dbReference type="Proteomes" id="UP001595711"/>
    </source>
</evidence>
<dbReference type="Proteomes" id="UP001595711">
    <property type="component" value="Unassembled WGS sequence"/>
</dbReference>
<dbReference type="Gene3D" id="3.40.190.10">
    <property type="entry name" value="Periplasmic binding protein-like II"/>
    <property type="match status" value="1"/>
</dbReference>
<dbReference type="CDD" id="cd08512">
    <property type="entry name" value="PBP2_NikA_DppA_OppA_like_7"/>
    <property type="match status" value="1"/>
</dbReference>
<sequence>MHRRLFLTASSAIVAGVALAAAFTVTPAAAQSRKETLVVLVENGPNSMDIHGVGTSFRSYVAAWNMYDRLVTFGRKKLADGTLSYDYSKIEPELAESYAMAPDGKSVTFKLRKGAKFHDGAPVTAHDVKWSYDRAVSVGGFPTFQMKAGSLEKPEQFVVVDDYTFRVDLPKKDKLSLPDMAVVVPAIYNSKLAMKHATEKDPWAMEWMKTNDAGGGAFKLDKWAPGQETVLSRFDDWKSGPLPKMKRVILREVPSAGNRRALMERGDADISVDMPQKDAAELIAEGGKGKYKVVGVPIENSLKYVGLVTTMKPFDDVRVRQAIAYAVPYQEIYKSAIYGRGIPMSGAGADVPKQPVWPQPFPYKTDLAKAKKLLAEAGYPDGFESTISIDLGDATASEPEAVLLQESLAKIGIKTTIEKIPGANFRNAMLQKNRPIHIASFGGWLNFPDYFFFWGYHGQNAVFNTMSYKNPKMDALIDAARYDDDPAQYKKDVLSFIKLAMDDAPRIPLYQQILDVGMQKNITGYTYWFHRQLDFRSIGKM</sequence>
<evidence type="ECO:0000256" key="3">
    <source>
        <dbReference type="ARBA" id="ARBA00022448"/>
    </source>
</evidence>
<dbReference type="RefSeq" id="WP_379725755.1">
    <property type="nucleotide sequence ID" value="NZ_JBHRYJ010000002.1"/>
</dbReference>
<evidence type="ECO:0000256" key="1">
    <source>
        <dbReference type="ARBA" id="ARBA00004418"/>
    </source>
</evidence>
<keyword evidence="4 5" id="KW-0732">Signal</keyword>
<evidence type="ECO:0000256" key="4">
    <source>
        <dbReference type="ARBA" id="ARBA00022729"/>
    </source>
</evidence>
<dbReference type="InterPro" id="IPR030678">
    <property type="entry name" value="Peptide/Ni-bd"/>
</dbReference>
<dbReference type="PROSITE" id="PS01040">
    <property type="entry name" value="SBP_BACTERIAL_5"/>
    <property type="match status" value="1"/>
</dbReference>
<feature type="domain" description="Solute-binding protein family 5" evidence="6">
    <location>
        <begin position="89"/>
        <end position="460"/>
    </location>
</feature>
<protein>
    <submittedName>
        <fullName evidence="7">ABC transporter substrate-binding protein</fullName>
    </submittedName>
</protein>
<evidence type="ECO:0000313" key="7">
    <source>
        <dbReference type="EMBL" id="MFC3675989.1"/>
    </source>
</evidence>
<comment type="subcellular location">
    <subcellularLocation>
        <location evidence="1">Periplasm</location>
    </subcellularLocation>
</comment>
<evidence type="ECO:0000256" key="5">
    <source>
        <dbReference type="SAM" id="SignalP"/>
    </source>
</evidence>
<keyword evidence="3" id="KW-0813">Transport</keyword>